<dbReference type="Pfam" id="PF05496">
    <property type="entry name" value="RuvB_N"/>
    <property type="match status" value="1"/>
</dbReference>
<dbReference type="InterPro" id="IPR008824">
    <property type="entry name" value="RuvB-like_N"/>
</dbReference>
<feature type="binding site" evidence="9">
    <location>
        <begin position="131"/>
        <end position="133"/>
    </location>
    <ligand>
        <name>ATP</name>
        <dbReference type="ChEBI" id="CHEBI:30616"/>
    </ligand>
</feature>
<dbReference type="EMBL" id="CP002048">
    <property type="protein sequence ID" value="ADI01523.1"/>
    <property type="molecule type" value="Genomic_DNA"/>
</dbReference>
<dbReference type="InterPro" id="IPR003593">
    <property type="entry name" value="AAA+_ATPase"/>
</dbReference>
<feature type="region of interest" description="Head domain (RuvB-H)" evidence="9">
    <location>
        <begin position="258"/>
        <end position="346"/>
    </location>
</feature>
<dbReference type="STRING" id="643648.Slip_0743"/>
<protein>
    <recommendedName>
        <fullName evidence="9">Holliday junction branch migration complex subunit RuvB</fullName>
        <ecNumber evidence="9">3.6.4.-</ecNumber>
    </recommendedName>
</protein>
<dbReference type="GO" id="GO:0009378">
    <property type="term" value="F:four-way junction helicase activity"/>
    <property type="evidence" value="ECO:0007669"/>
    <property type="project" value="InterPro"/>
</dbReference>
<accession>D7CLD8</accession>
<evidence type="ECO:0000256" key="1">
    <source>
        <dbReference type="ARBA" id="ARBA00022490"/>
    </source>
</evidence>
<evidence type="ECO:0000256" key="7">
    <source>
        <dbReference type="ARBA" id="ARBA00023172"/>
    </source>
</evidence>
<dbReference type="NCBIfam" id="NF000868">
    <property type="entry name" value="PRK00080.1"/>
    <property type="match status" value="1"/>
</dbReference>
<reference evidence="11 12" key="2">
    <citation type="journal article" date="2010" name="Stand. Genomic Sci.">
        <title>Complete genome sequence of Syntrophothermus lipocalidus type strain (TGB-C1).</title>
        <authorList>
            <person name="Djao O.D."/>
            <person name="Zhang X."/>
            <person name="Lucas S."/>
            <person name="Lapidus A."/>
            <person name="Del Rio T.G."/>
            <person name="Nolan M."/>
            <person name="Tice H."/>
            <person name="Cheng J.F."/>
            <person name="Han C."/>
            <person name="Tapia R."/>
            <person name="Goodwin L."/>
            <person name="Pitluck S."/>
            <person name="Liolios K."/>
            <person name="Ivanova N."/>
            <person name="Mavromatis K."/>
            <person name="Mikhailova N."/>
            <person name="Ovchinnikova G."/>
            <person name="Pati A."/>
            <person name="Brambilla E."/>
            <person name="Chen A."/>
            <person name="Palaniappan K."/>
            <person name="Land M."/>
            <person name="Hauser L."/>
            <person name="Chang Y.J."/>
            <person name="Jeffries C.D."/>
            <person name="Rohde M."/>
            <person name="Sikorski J."/>
            <person name="Spring S."/>
            <person name="Goker M."/>
            <person name="Detter J.C."/>
            <person name="Woyke T."/>
            <person name="Bristow J."/>
            <person name="Eisen J.A."/>
            <person name="Markowitz V."/>
            <person name="Hugenholtz P."/>
            <person name="Kyrpides N.C."/>
            <person name="Klenk H.P."/>
        </authorList>
    </citation>
    <scope>NUCLEOTIDE SEQUENCE [LARGE SCALE GENOMIC DNA]</scope>
    <source>
        <strain evidence="12">DSM 12680 / TGB-C1</strain>
    </source>
</reference>
<feature type="binding site" evidence="9">
    <location>
        <position position="65"/>
    </location>
    <ligand>
        <name>ATP</name>
        <dbReference type="ChEBI" id="CHEBI:30616"/>
    </ligand>
</feature>
<comment type="similarity">
    <text evidence="9">Belongs to the RuvB family.</text>
</comment>
<name>D7CLD8_SYNLT</name>
<comment type="domain">
    <text evidence="9">Has 3 domains, the large (RuvB-L) and small ATPase (RuvB-S) domains and the C-terminal head (RuvB-H) domain. The head domain binds DNA, while the ATPase domains jointly bind ATP, ADP or are empty depending on the state of the subunit in the translocation cycle. During a single DNA translocation step the structure of each domain remains the same, but their relative positions change.</text>
</comment>
<dbReference type="Gene3D" id="3.40.50.300">
    <property type="entry name" value="P-loop containing nucleotide triphosphate hydrolases"/>
    <property type="match status" value="1"/>
</dbReference>
<dbReference type="RefSeq" id="WP_013174925.1">
    <property type="nucleotide sequence ID" value="NC_014220.1"/>
</dbReference>
<evidence type="ECO:0000256" key="2">
    <source>
        <dbReference type="ARBA" id="ARBA00022741"/>
    </source>
</evidence>
<dbReference type="SUPFAM" id="SSF52540">
    <property type="entry name" value="P-loop containing nucleoside triphosphate hydrolases"/>
    <property type="match status" value="1"/>
</dbReference>
<evidence type="ECO:0000256" key="8">
    <source>
        <dbReference type="ARBA" id="ARBA00023204"/>
    </source>
</evidence>
<dbReference type="GO" id="GO:0048476">
    <property type="term" value="C:Holliday junction resolvase complex"/>
    <property type="evidence" value="ECO:0007669"/>
    <property type="project" value="UniProtKB-UniRule"/>
</dbReference>
<dbReference type="SUPFAM" id="SSF46785">
    <property type="entry name" value="Winged helix' DNA-binding domain"/>
    <property type="match status" value="1"/>
</dbReference>
<dbReference type="eggNOG" id="COG2255">
    <property type="taxonomic scope" value="Bacteria"/>
</dbReference>
<dbReference type="Pfam" id="PF05491">
    <property type="entry name" value="WHD_RuvB"/>
    <property type="match status" value="1"/>
</dbReference>
<dbReference type="GO" id="GO:0016887">
    <property type="term" value="F:ATP hydrolysis activity"/>
    <property type="evidence" value="ECO:0007669"/>
    <property type="project" value="RHEA"/>
</dbReference>
<evidence type="ECO:0000256" key="3">
    <source>
        <dbReference type="ARBA" id="ARBA00022763"/>
    </source>
</evidence>
<evidence type="ECO:0000256" key="9">
    <source>
        <dbReference type="HAMAP-Rule" id="MF_00016"/>
    </source>
</evidence>
<dbReference type="CDD" id="cd00009">
    <property type="entry name" value="AAA"/>
    <property type="match status" value="1"/>
</dbReference>
<evidence type="ECO:0000256" key="4">
    <source>
        <dbReference type="ARBA" id="ARBA00022801"/>
    </source>
</evidence>
<comment type="subunit">
    <text evidence="9">Homohexamer. Forms an RuvA(8)-RuvB(12)-Holliday junction (HJ) complex. HJ DNA is sandwiched between 2 RuvA tetramers; dsDNA enters through RuvA and exits via RuvB. An RuvB hexamer assembles on each DNA strand where it exits the tetramer. Each RuvB hexamer is contacted by two RuvA subunits (via domain III) on 2 adjacent RuvB subunits; this complex drives branch migration. In the full resolvosome a probable DNA-RuvA(4)-RuvB(12)-RuvC(2) complex forms which resolves the HJ.</text>
</comment>
<dbReference type="Proteomes" id="UP000000378">
    <property type="component" value="Chromosome"/>
</dbReference>
<feature type="binding site" evidence="9">
    <location>
        <position position="69"/>
    </location>
    <ligand>
        <name>Mg(2+)</name>
        <dbReference type="ChEBI" id="CHEBI:18420"/>
    </ligand>
</feature>
<feature type="domain" description="AAA+ ATPase" evidence="10">
    <location>
        <begin position="54"/>
        <end position="185"/>
    </location>
</feature>
<feature type="binding site" evidence="9">
    <location>
        <position position="23"/>
    </location>
    <ligand>
        <name>ATP</name>
        <dbReference type="ChEBI" id="CHEBI:30616"/>
    </ligand>
</feature>
<dbReference type="InterPro" id="IPR004605">
    <property type="entry name" value="DNA_helicase_Holl-junc_RuvB"/>
</dbReference>
<dbReference type="KEGG" id="slp:Slip_0743"/>
<dbReference type="OrthoDB" id="9804478at2"/>
<feature type="binding site" evidence="9">
    <location>
        <position position="313"/>
    </location>
    <ligand>
        <name>DNA</name>
        <dbReference type="ChEBI" id="CHEBI:16991"/>
    </ligand>
</feature>
<dbReference type="Gene3D" id="1.10.8.60">
    <property type="match status" value="1"/>
</dbReference>
<keyword evidence="4 9" id="KW-0378">Hydrolase</keyword>
<dbReference type="GO" id="GO:0006310">
    <property type="term" value="P:DNA recombination"/>
    <property type="evidence" value="ECO:0007669"/>
    <property type="project" value="UniProtKB-UniRule"/>
</dbReference>
<feature type="binding site" evidence="9">
    <location>
        <position position="184"/>
    </location>
    <ligand>
        <name>ATP</name>
        <dbReference type="ChEBI" id="CHEBI:30616"/>
    </ligand>
</feature>
<dbReference type="InterPro" id="IPR041445">
    <property type="entry name" value="AAA_lid_4"/>
</dbReference>
<feature type="binding site" evidence="9">
    <location>
        <position position="68"/>
    </location>
    <ligand>
        <name>ATP</name>
        <dbReference type="ChEBI" id="CHEBI:30616"/>
    </ligand>
</feature>
<dbReference type="GO" id="GO:0005737">
    <property type="term" value="C:cytoplasm"/>
    <property type="evidence" value="ECO:0007669"/>
    <property type="project" value="UniProtKB-SubCell"/>
</dbReference>
<comment type="catalytic activity">
    <reaction evidence="9">
        <text>ATP + H2O = ADP + phosphate + H(+)</text>
        <dbReference type="Rhea" id="RHEA:13065"/>
        <dbReference type="ChEBI" id="CHEBI:15377"/>
        <dbReference type="ChEBI" id="CHEBI:15378"/>
        <dbReference type="ChEBI" id="CHEBI:30616"/>
        <dbReference type="ChEBI" id="CHEBI:43474"/>
        <dbReference type="ChEBI" id="CHEBI:456216"/>
    </reaction>
</comment>
<proteinExistence type="inferred from homology"/>
<dbReference type="InterPro" id="IPR027417">
    <property type="entry name" value="P-loop_NTPase"/>
</dbReference>
<gene>
    <name evidence="9" type="primary">ruvB</name>
    <name evidence="11" type="ordered locus">Slip_0743</name>
</gene>
<evidence type="ECO:0000313" key="12">
    <source>
        <dbReference type="Proteomes" id="UP000000378"/>
    </source>
</evidence>
<evidence type="ECO:0000256" key="5">
    <source>
        <dbReference type="ARBA" id="ARBA00022840"/>
    </source>
</evidence>
<keyword evidence="11" id="KW-0347">Helicase</keyword>
<dbReference type="InterPro" id="IPR036388">
    <property type="entry name" value="WH-like_DNA-bd_sf"/>
</dbReference>
<keyword evidence="8 9" id="KW-0234">DNA repair</keyword>
<dbReference type="HAMAP" id="MF_00016">
    <property type="entry name" value="DNA_HJ_migration_RuvB"/>
    <property type="match status" value="1"/>
</dbReference>
<keyword evidence="12" id="KW-1185">Reference proteome</keyword>
<feature type="binding site" evidence="9">
    <location>
        <position position="174"/>
    </location>
    <ligand>
        <name>ATP</name>
        <dbReference type="ChEBI" id="CHEBI:30616"/>
    </ligand>
</feature>
<comment type="caution">
    <text evidence="9">Lacks conserved residue(s) required for the propagation of feature annotation.</text>
</comment>
<sequence>MKRLVSPGRVEEDFIETNIEISLRPSRLAEYIGQEKAKENIAVFIDSALQRKEPLDHVLLSGPPGLGKTTLASVIANEMGKPIRKTSGPALERPGDLAAILTNLEPGEVLFIDEIHRLNRVVEEILYPAMEDFAIDIVIGKGPSARTLRLDLPPFTLIGATTRPGLLSSPLRDRFGILCRLDFYEEDELILIITRSAALLGISIDEGGAREIARRARGTPRIANRLLKRVRDFAVVQSGGTIDAEIAAMALSKLEIDERGLDRIDRTILDIIISKFNGGPVGLDTLAAAVSEEPDTLLDVYEPYLLKIGFIQRSPRGRMVTPSGYRHLGYKCSEDHGGRLFAINEE</sequence>
<keyword evidence="6 9" id="KW-0238">DNA-binding</keyword>
<keyword evidence="7 9" id="KW-0233">DNA recombination</keyword>
<evidence type="ECO:0000256" key="6">
    <source>
        <dbReference type="ARBA" id="ARBA00023125"/>
    </source>
</evidence>
<organism evidence="11 12">
    <name type="scientific">Syntrophothermus lipocalidus (strain DSM 12680 / TGB-C1)</name>
    <dbReference type="NCBI Taxonomy" id="643648"/>
    <lineage>
        <taxon>Bacteria</taxon>
        <taxon>Bacillati</taxon>
        <taxon>Bacillota</taxon>
        <taxon>Clostridia</taxon>
        <taxon>Eubacteriales</taxon>
        <taxon>Syntrophomonadaceae</taxon>
        <taxon>Syntrophothermus</taxon>
    </lineage>
</organism>
<dbReference type="InterPro" id="IPR036390">
    <property type="entry name" value="WH_DNA-bd_sf"/>
</dbReference>
<keyword evidence="3 9" id="KW-0227">DNA damage</keyword>
<feature type="binding site" evidence="9">
    <location>
        <position position="318"/>
    </location>
    <ligand>
        <name>DNA</name>
        <dbReference type="ChEBI" id="CHEBI:16991"/>
    </ligand>
</feature>
<keyword evidence="5 9" id="KW-0067">ATP-binding</keyword>
<reference evidence="12" key="1">
    <citation type="journal article" date="2010" name="Stand. Genomic Sci.">
        <title>Complete genome sequence of Syntrophothermus lipocalidus type strain (TGB-C1T).</title>
        <authorList>
            <consortium name="US DOE Joint Genome Institute (JGI-PGF)"/>
            <person name="Djao O."/>
            <person name="Zhang X."/>
            <person name="Lucas S."/>
            <person name="Lapidus A."/>
            <person name="Glavina Del Rio T."/>
            <person name="Nolan M."/>
            <person name="Tice H."/>
            <person name="Cheng J."/>
            <person name="Han C."/>
            <person name="Tapia R."/>
            <person name="Goodwin L."/>
            <person name="Pitluck S."/>
            <person name="Liolios K."/>
            <person name="Ivanova N."/>
            <person name="Mavromatis K."/>
            <person name="Mikhailova N."/>
            <person name="Ovchinnikova G."/>
            <person name="Pati A."/>
            <person name="Brambilla E."/>
            <person name="Chen A."/>
            <person name="Palaniappan K."/>
            <person name="Land M."/>
            <person name="Hauser L."/>
            <person name="Chang Y."/>
            <person name="Jeffries C."/>
            <person name="Rohde M."/>
            <person name="Sikorski J."/>
            <person name="Spring S."/>
            <person name="Goker M."/>
            <person name="Detter J."/>
            <person name="Woyke T."/>
            <person name="Bristow J."/>
            <person name="Eisen J."/>
            <person name="Markowitz V."/>
            <person name="Hugenholtz P."/>
            <person name="Kyrpides N."/>
            <person name="Klenk H."/>
        </authorList>
    </citation>
    <scope>NUCLEOTIDE SEQUENCE [LARGE SCALE GENOMIC DNA]</scope>
    <source>
        <strain evidence="12">DSM 12680 / TGB-C1</strain>
    </source>
</reference>
<evidence type="ECO:0000313" key="11">
    <source>
        <dbReference type="EMBL" id="ADI01523.1"/>
    </source>
</evidence>
<dbReference type="EC" id="3.6.4.-" evidence="9"/>
<keyword evidence="2 9" id="KW-0547">Nucleotide-binding</keyword>
<comment type="subcellular location">
    <subcellularLocation>
        <location evidence="9">Cytoplasm</location>
    </subcellularLocation>
</comment>
<dbReference type="Pfam" id="PF17864">
    <property type="entry name" value="AAA_lid_4"/>
    <property type="match status" value="1"/>
</dbReference>
<feature type="binding site" evidence="9">
    <location>
        <position position="24"/>
    </location>
    <ligand>
        <name>ATP</name>
        <dbReference type="ChEBI" id="CHEBI:30616"/>
    </ligand>
</feature>
<feature type="region of interest" description="Small ATPAse domain (RuvB-S)" evidence="9">
    <location>
        <begin position="185"/>
        <end position="255"/>
    </location>
</feature>
<dbReference type="HOGENOM" id="CLU_055599_1_0_9"/>
<comment type="function">
    <text evidence="9">The RuvA-RuvB-RuvC complex processes Holliday junction (HJ) DNA during genetic recombination and DNA repair, while the RuvA-RuvB complex plays an important role in the rescue of blocked DNA replication forks via replication fork reversal (RFR). RuvA specifically binds to HJ cruciform DNA, conferring on it an open structure. The RuvB hexamer acts as an ATP-dependent pump, pulling dsDNA into and through the RuvAB complex. RuvB forms 2 homohexamers on either side of HJ DNA bound by 1 or 2 RuvA tetramers; 4 subunits per hexamer contact DNA at a time. Coordinated motions by a converter formed by DNA-disengaged RuvB subunits stimulates ATP hydrolysis and nucleotide exchange. Immobilization of the converter enables RuvB to convert the ATP-contained energy into a lever motion, pulling 2 nucleotides of DNA out of the RuvA tetramer per ATP hydrolyzed, thus driving DNA branch migration. The RuvB motors rotate together with the DNA substrate, which together with the progressing nucleotide cycle form the mechanistic basis for DNA recombination by continuous HJ branch migration. Branch migration allows RuvC to scan DNA until it finds its consensus sequence, where it cleaves and resolves cruciform DNA.</text>
</comment>
<keyword evidence="1 9" id="KW-0963">Cytoplasm</keyword>
<dbReference type="InterPro" id="IPR008823">
    <property type="entry name" value="RuvB_wg_C"/>
</dbReference>
<dbReference type="SMART" id="SM00382">
    <property type="entry name" value="AAA"/>
    <property type="match status" value="1"/>
</dbReference>
<dbReference type="GO" id="GO:0005524">
    <property type="term" value="F:ATP binding"/>
    <property type="evidence" value="ECO:0007669"/>
    <property type="project" value="UniProtKB-UniRule"/>
</dbReference>
<dbReference type="Gene3D" id="1.10.10.10">
    <property type="entry name" value="Winged helix-like DNA-binding domain superfamily/Winged helix DNA-binding domain"/>
    <property type="match status" value="1"/>
</dbReference>
<feature type="binding site" evidence="9">
    <location>
        <position position="69"/>
    </location>
    <ligand>
        <name>ATP</name>
        <dbReference type="ChEBI" id="CHEBI:30616"/>
    </ligand>
</feature>
<feature type="binding site" evidence="9">
    <location>
        <position position="70"/>
    </location>
    <ligand>
        <name>ATP</name>
        <dbReference type="ChEBI" id="CHEBI:30616"/>
    </ligand>
</feature>
<dbReference type="NCBIfam" id="TIGR00635">
    <property type="entry name" value="ruvB"/>
    <property type="match status" value="1"/>
</dbReference>
<dbReference type="PANTHER" id="PTHR42848">
    <property type="match status" value="1"/>
</dbReference>
<dbReference type="PANTHER" id="PTHR42848:SF1">
    <property type="entry name" value="HOLLIDAY JUNCTION BRANCH MIGRATION COMPLEX SUBUNIT RUVB"/>
    <property type="match status" value="1"/>
</dbReference>
<dbReference type="AlphaFoldDB" id="D7CLD8"/>
<dbReference type="GO" id="GO:0006281">
    <property type="term" value="P:DNA repair"/>
    <property type="evidence" value="ECO:0007669"/>
    <property type="project" value="UniProtKB-UniRule"/>
</dbReference>
<dbReference type="GO" id="GO:0000400">
    <property type="term" value="F:four-way junction DNA binding"/>
    <property type="evidence" value="ECO:0007669"/>
    <property type="project" value="UniProtKB-UniRule"/>
</dbReference>
<feature type="binding site" evidence="9">
    <location>
        <position position="221"/>
    </location>
    <ligand>
        <name>ATP</name>
        <dbReference type="ChEBI" id="CHEBI:30616"/>
    </ligand>
</feature>
<evidence type="ECO:0000259" key="10">
    <source>
        <dbReference type="SMART" id="SM00382"/>
    </source>
</evidence>